<name>A0A9R1UXM0_LACSA</name>
<dbReference type="InterPro" id="IPR000743">
    <property type="entry name" value="Glyco_hydro_28"/>
</dbReference>
<comment type="caution">
    <text evidence="10">The sequence shown here is derived from an EMBL/GenBank/DDBJ whole genome shotgun (WGS) entry which is preliminary data.</text>
</comment>
<dbReference type="PANTHER" id="PTHR31375">
    <property type="match status" value="1"/>
</dbReference>
<sequence length="370" mass="39387">MWAIMAAWKEACAATAPSSVLIPAGTYLANPPLDLKGPCKAAIEIKATGATLKAPPDTTVFKNDYWISIVGVDKLTMTGGTYDGQGQQTWKSVKCHDSKATCQIPVNIRLTKVTNSVVNGVTSANSKYFHMNVLHCNNTRLDHVTIDAPGNSVNTDGIHIGRLTGLNITNSVIKTGDDCISFGDGSKNVHIEKVTCGPGHGISVGSLGKYPNEESVQGIFVKNCTITNTTNGVRIKSWPSSPPNTATDIHFEDIIMNKVATPILIDQEYCPWNACKKGAPSKVKLANVTFRRIKGTSTTKVAIRLICSSGFPCDTVELADINLTYSGGAATAECAHIKPKIVGAVVPPACPAGAKHLHDDDVNHRLAKQI</sequence>
<reference evidence="10 11" key="1">
    <citation type="journal article" date="2017" name="Nat. Commun.">
        <title>Genome assembly with in vitro proximity ligation data and whole-genome triplication in lettuce.</title>
        <authorList>
            <person name="Reyes-Chin-Wo S."/>
            <person name="Wang Z."/>
            <person name="Yang X."/>
            <person name="Kozik A."/>
            <person name="Arikit S."/>
            <person name="Song C."/>
            <person name="Xia L."/>
            <person name="Froenicke L."/>
            <person name="Lavelle D.O."/>
            <person name="Truco M.J."/>
            <person name="Xia R."/>
            <person name="Zhu S."/>
            <person name="Xu C."/>
            <person name="Xu H."/>
            <person name="Xu X."/>
            <person name="Cox K."/>
            <person name="Korf I."/>
            <person name="Meyers B.C."/>
            <person name="Michelmore R.W."/>
        </authorList>
    </citation>
    <scope>NUCLEOTIDE SEQUENCE [LARGE SCALE GENOMIC DNA]</scope>
    <source>
        <strain evidence="11">cv. Salinas</strain>
        <tissue evidence="10">Seedlings</tissue>
    </source>
</reference>
<keyword evidence="7" id="KW-0961">Cell wall biogenesis/degradation</keyword>
<feature type="active site" evidence="8">
    <location>
        <position position="200"/>
    </location>
</feature>
<evidence type="ECO:0000256" key="3">
    <source>
        <dbReference type="ARBA" id="ARBA00022512"/>
    </source>
</evidence>
<evidence type="ECO:0000256" key="2">
    <source>
        <dbReference type="ARBA" id="ARBA00008834"/>
    </source>
</evidence>
<proteinExistence type="inferred from homology"/>
<evidence type="ECO:0000313" key="11">
    <source>
        <dbReference type="Proteomes" id="UP000235145"/>
    </source>
</evidence>
<evidence type="ECO:0000256" key="1">
    <source>
        <dbReference type="ARBA" id="ARBA00004191"/>
    </source>
</evidence>
<evidence type="ECO:0000313" key="10">
    <source>
        <dbReference type="EMBL" id="KAJ0194673.1"/>
    </source>
</evidence>
<keyword evidence="4" id="KW-0964">Secreted</keyword>
<evidence type="ECO:0008006" key="12">
    <source>
        <dbReference type="Google" id="ProtNLM"/>
    </source>
</evidence>
<dbReference type="EMBL" id="NBSK02000007">
    <property type="protein sequence ID" value="KAJ0194673.1"/>
    <property type="molecule type" value="Genomic_DNA"/>
</dbReference>
<evidence type="ECO:0000256" key="8">
    <source>
        <dbReference type="PROSITE-ProRule" id="PRU10052"/>
    </source>
</evidence>
<organism evidence="10 11">
    <name type="scientific">Lactuca sativa</name>
    <name type="common">Garden lettuce</name>
    <dbReference type="NCBI Taxonomy" id="4236"/>
    <lineage>
        <taxon>Eukaryota</taxon>
        <taxon>Viridiplantae</taxon>
        <taxon>Streptophyta</taxon>
        <taxon>Embryophyta</taxon>
        <taxon>Tracheophyta</taxon>
        <taxon>Spermatophyta</taxon>
        <taxon>Magnoliopsida</taxon>
        <taxon>eudicotyledons</taxon>
        <taxon>Gunneridae</taxon>
        <taxon>Pentapetalae</taxon>
        <taxon>asterids</taxon>
        <taxon>campanulids</taxon>
        <taxon>Asterales</taxon>
        <taxon>Asteraceae</taxon>
        <taxon>Cichorioideae</taxon>
        <taxon>Cichorieae</taxon>
        <taxon>Lactucinae</taxon>
        <taxon>Lactuca</taxon>
    </lineage>
</organism>
<keyword evidence="3" id="KW-0134">Cell wall</keyword>
<dbReference type="SMART" id="SM00710">
    <property type="entry name" value="PbH1"/>
    <property type="match status" value="4"/>
</dbReference>
<dbReference type="FunFam" id="2.160.20.10:FF:000004">
    <property type="entry name" value="Pectin lyase-like superfamily protein"/>
    <property type="match status" value="1"/>
</dbReference>
<dbReference type="Proteomes" id="UP000235145">
    <property type="component" value="Unassembled WGS sequence"/>
</dbReference>
<evidence type="ECO:0000256" key="9">
    <source>
        <dbReference type="RuleBase" id="RU361169"/>
    </source>
</evidence>
<dbReference type="InterPro" id="IPR012334">
    <property type="entry name" value="Pectin_lyas_fold"/>
</dbReference>
<keyword evidence="11" id="KW-1185">Reference proteome</keyword>
<keyword evidence="5 9" id="KW-0378">Hydrolase</keyword>
<dbReference type="SUPFAM" id="SSF51126">
    <property type="entry name" value="Pectin lyase-like"/>
    <property type="match status" value="1"/>
</dbReference>
<evidence type="ECO:0000256" key="6">
    <source>
        <dbReference type="ARBA" id="ARBA00023295"/>
    </source>
</evidence>
<dbReference type="PROSITE" id="PS00502">
    <property type="entry name" value="POLYGALACTURONASE"/>
    <property type="match status" value="1"/>
</dbReference>
<evidence type="ECO:0000256" key="5">
    <source>
        <dbReference type="ARBA" id="ARBA00022801"/>
    </source>
</evidence>
<dbReference type="InterPro" id="IPR006626">
    <property type="entry name" value="PbH1"/>
</dbReference>
<dbReference type="InterPro" id="IPR011050">
    <property type="entry name" value="Pectin_lyase_fold/virulence"/>
</dbReference>
<accession>A0A9R1UXM0</accession>
<dbReference type="GO" id="GO:0004650">
    <property type="term" value="F:polygalacturonase activity"/>
    <property type="evidence" value="ECO:0007669"/>
    <property type="project" value="InterPro"/>
</dbReference>
<dbReference type="GO" id="GO:0071555">
    <property type="term" value="P:cell wall organization"/>
    <property type="evidence" value="ECO:0007669"/>
    <property type="project" value="UniProtKB-KW"/>
</dbReference>
<gene>
    <name evidence="10" type="ORF">LSAT_V11C700379950</name>
</gene>
<dbReference type="GO" id="GO:0005975">
    <property type="term" value="P:carbohydrate metabolic process"/>
    <property type="evidence" value="ECO:0007669"/>
    <property type="project" value="InterPro"/>
</dbReference>
<keyword evidence="6 9" id="KW-0326">Glycosidase</keyword>
<evidence type="ECO:0000256" key="7">
    <source>
        <dbReference type="ARBA" id="ARBA00023316"/>
    </source>
</evidence>
<evidence type="ECO:0000256" key="4">
    <source>
        <dbReference type="ARBA" id="ARBA00022525"/>
    </source>
</evidence>
<dbReference type="Pfam" id="PF00295">
    <property type="entry name" value="Glyco_hydro_28"/>
    <property type="match status" value="1"/>
</dbReference>
<dbReference type="Gene3D" id="2.160.20.10">
    <property type="entry name" value="Single-stranded right-handed beta-helix, Pectin lyase-like"/>
    <property type="match status" value="1"/>
</dbReference>
<comment type="subcellular location">
    <subcellularLocation>
        <location evidence="1">Secreted</location>
        <location evidence="1">Cell wall</location>
    </subcellularLocation>
</comment>
<protein>
    <recommendedName>
        <fullName evidence="12">Polygalacturonase</fullName>
    </recommendedName>
</protein>
<comment type="similarity">
    <text evidence="2 9">Belongs to the glycosyl hydrolase 28 family.</text>
</comment>
<dbReference type="AlphaFoldDB" id="A0A9R1UXM0"/>